<dbReference type="InterPro" id="IPR056264">
    <property type="entry name" value="R2_ABCA1-4-like"/>
</dbReference>
<feature type="transmembrane region" description="Helical" evidence="11">
    <location>
        <begin position="1450"/>
        <end position="1470"/>
    </location>
</feature>
<dbReference type="PANTHER" id="PTHR19229">
    <property type="entry name" value="ATP-BINDING CASSETTE TRANSPORTER SUBFAMILY A ABCA"/>
    <property type="match status" value="1"/>
</dbReference>
<keyword evidence="6" id="KW-0547">Nucleotide-binding</keyword>
<keyword evidence="4 11" id="KW-0812">Transmembrane</keyword>
<feature type="transmembrane region" description="Helical" evidence="11">
    <location>
        <begin position="530"/>
        <end position="548"/>
    </location>
</feature>
<evidence type="ECO:0000256" key="9">
    <source>
        <dbReference type="ARBA" id="ARBA00023136"/>
    </source>
</evidence>
<dbReference type="InterPro" id="IPR017871">
    <property type="entry name" value="ABC_transporter-like_CS"/>
</dbReference>
<dbReference type="GO" id="GO:0016887">
    <property type="term" value="F:ATP hydrolysis activity"/>
    <property type="evidence" value="ECO:0007669"/>
    <property type="project" value="InterPro"/>
</dbReference>
<evidence type="ECO:0000256" key="1">
    <source>
        <dbReference type="ARBA" id="ARBA00004141"/>
    </source>
</evidence>
<keyword evidence="7 13" id="KW-0067">ATP-binding</keyword>
<dbReference type="KEGG" id="pif:PITG_17286"/>
<evidence type="ECO:0000256" key="3">
    <source>
        <dbReference type="ARBA" id="ARBA00022448"/>
    </source>
</evidence>
<dbReference type="Pfam" id="PF23321">
    <property type="entry name" value="R1_ABCA1"/>
    <property type="match status" value="1"/>
</dbReference>
<evidence type="ECO:0000313" key="13">
    <source>
        <dbReference type="EMBL" id="EEY66730.1"/>
    </source>
</evidence>
<dbReference type="FunFam" id="3.40.50.300:FF:000335">
    <property type="entry name" value="ATP binding cassette subfamily A member 5"/>
    <property type="match status" value="1"/>
</dbReference>
<dbReference type="GO" id="GO:0005319">
    <property type="term" value="F:lipid transporter activity"/>
    <property type="evidence" value="ECO:0007669"/>
    <property type="project" value="TreeGrafter"/>
</dbReference>
<name>D0NVP9_PHYIT</name>
<dbReference type="eggNOG" id="KOG0059">
    <property type="taxonomic scope" value="Eukaryota"/>
</dbReference>
<dbReference type="Pfam" id="PF12698">
    <property type="entry name" value="ABC2_membrane_3"/>
    <property type="match status" value="2"/>
</dbReference>
<evidence type="ECO:0000256" key="10">
    <source>
        <dbReference type="SAM" id="MobiDB-lite"/>
    </source>
</evidence>
<accession>D0NVP9</accession>
<keyword evidence="5" id="KW-0677">Repeat</keyword>
<evidence type="ECO:0000256" key="8">
    <source>
        <dbReference type="ARBA" id="ARBA00022989"/>
    </source>
</evidence>
<evidence type="ECO:0000256" key="4">
    <source>
        <dbReference type="ARBA" id="ARBA00022692"/>
    </source>
</evidence>
<evidence type="ECO:0000256" key="2">
    <source>
        <dbReference type="ARBA" id="ARBA00008869"/>
    </source>
</evidence>
<protein>
    <submittedName>
        <fullName evidence="13">ATP-binding Cassette (ABC) Superfamily</fullName>
    </submittedName>
</protein>
<dbReference type="RefSeq" id="XP_002896795.1">
    <property type="nucleotide sequence ID" value="XM_002896749.1"/>
</dbReference>
<dbReference type="EMBL" id="DS028170">
    <property type="protein sequence ID" value="EEY66730.1"/>
    <property type="molecule type" value="Genomic_DNA"/>
</dbReference>
<gene>
    <name evidence="13" type="ORF">PITG_17286</name>
</gene>
<evidence type="ECO:0000256" key="11">
    <source>
        <dbReference type="SAM" id="Phobius"/>
    </source>
</evidence>
<proteinExistence type="inferred from homology"/>
<comment type="subcellular location">
    <subcellularLocation>
        <location evidence="1">Membrane</location>
        <topology evidence="1">Multi-pass membrane protein</topology>
    </subcellularLocation>
</comment>
<dbReference type="GO" id="GO:0140359">
    <property type="term" value="F:ABC-type transporter activity"/>
    <property type="evidence" value="ECO:0007669"/>
    <property type="project" value="InterPro"/>
</dbReference>
<keyword evidence="8 11" id="KW-1133">Transmembrane helix</keyword>
<feature type="transmembrane region" description="Helical" evidence="11">
    <location>
        <begin position="466"/>
        <end position="487"/>
    </location>
</feature>
<evidence type="ECO:0000259" key="12">
    <source>
        <dbReference type="PROSITE" id="PS50893"/>
    </source>
</evidence>
<dbReference type="FunFam" id="3.40.50.300:FF:000298">
    <property type="entry name" value="ATP-binding cassette sub-family A member 12"/>
    <property type="match status" value="1"/>
</dbReference>
<evidence type="ECO:0000256" key="6">
    <source>
        <dbReference type="ARBA" id="ARBA00022741"/>
    </source>
</evidence>
<dbReference type="VEuPathDB" id="FungiDB:PITG_17286"/>
<evidence type="ECO:0000256" key="7">
    <source>
        <dbReference type="ARBA" id="ARBA00022840"/>
    </source>
</evidence>
<dbReference type="SMART" id="SM00382">
    <property type="entry name" value="AAA"/>
    <property type="match status" value="2"/>
</dbReference>
<dbReference type="PROSITE" id="PS50893">
    <property type="entry name" value="ABC_TRANSPORTER_2"/>
    <property type="match status" value="2"/>
</dbReference>
<feature type="transmembrane region" description="Helical" evidence="11">
    <location>
        <begin position="1363"/>
        <end position="1390"/>
    </location>
</feature>
<keyword evidence="14" id="KW-1185">Reference proteome</keyword>
<evidence type="ECO:0000256" key="5">
    <source>
        <dbReference type="ARBA" id="ARBA00022737"/>
    </source>
</evidence>
<dbReference type="GeneID" id="9466525"/>
<feature type="transmembrane region" description="Helical" evidence="11">
    <location>
        <begin position="1280"/>
        <end position="1301"/>
    </location>
</feature>
<dbReference type="InterPro" id="IPR027417">
    <property type="entry name" value="P-loop_NTPase"/>
</dbReference>
<feature type="transmembrane region" description="Helical" evidence="11">
    <location>
        <begin position="602"/>
        <end position="620"/>
    </location>
</feature>
<reference evidence="14" key="1">
    <citation type="journal article" date="2009" name="Nature">
        <title>Genome sequence and analysis of the Irish potato famine pathogen Phytophthora infestans.</title>
        <authorList>
            <consortium name="The Broad Institute Genome Sequencing Platform"/>
            <person name="Haas B.J."/>
            <person name="Kamoun S."/>
            <person name="Zody M.C."/>
            <person name="Jiang R.H."/>
            <person name="Handsaker R.E."/>
            <person name="Cano L.M."/>
            <person name="Grabherr M."/>
            <person name="Kodira C.D."/>
            <person name="Raffaele S."/>
            <person name="Torto-Alalibo T."/>
            <person name="Bozkurt T.O."/>
            <person name="Ah-Fong A.M."/>
            <person name="Alvarado L."/>
            <person name="Anderson V.L."/>
            <person name="Armstrong M.R."/>
            <person name="Avrova A."/>
            <person name="Baxter L."/>
            <person name="Beynon J."/>
            <person name="Boevink P.C."/>
            <person name="Bollmann S.R."/>
            <person name="Bos J.I."/>
            <person name="Bulone V."/>
            <person name="Cai G."/>
            <person name="Cakir C."/>
            <person name="Carrington J.C."/>
            <person name="Chawner M."/>
            <person name="Conti L."/>
            <person name="Costanzo S."/>
            <person name="Ewan R."/>
            <person name="Fahlgren N."/>
            <person name="Fischbach M.A."/>
            <person name="Fugelstad J."/>
            <person name="Gilroy E.M."/>
            <person name="Gnerre S."/>
            <person name="Green P.J."/>
            <person name="Grenville-Briggs L.J."/>
            <person name="Griffith J."/>
            <person name="Grunwald N.J."/>
            <person name="Horn K."/>
            <person name="Horner N.R."/>
            <person name="Hu C.H."/>
            <person name="Huitema E."/>
            <person name="Jeong D.H."/>
            <person name="Jones A.M."/>
            <person name="Jones J.D."/>
            <person name="Jones R.W."/>
            <person name="Karlsson E.K."/>
            <person name="Kunjeti S.G."/>
            <person name="Lamour K."/>
            <person name="Liu Z."/>
            <person name="Ma L."/>
            <person name="Maclean D."/>
            <person name="Chibucos M.C."/>
            <person name="McDonald H."/>
            <person name="McWalters J."/>
            <person name="Meijer H.J."/>
            <person name="Morgan W."/>
            <person name="Morris P.F."/>
            <person name="Munro C.A."/>
            <person name="O'Neill K."/>
            <person name="Ospina-Giraldo M."/>
            <person name="Pinzon A."/>
            <person name="Pritchard L."/>
            <person name="Ramsahoye B."/>
            <person name="Ren Q."/>
            <person name="Restrepo S."/>
            <person name="Roy S."/>
            <person name="Sadanandom A."/>
            <person name="Savidor A."/>
            <person name="Schornack S."/>
            <person name="Schwartz D.C."/>
            <person name="Schumann U.D."/>
            <person name="Schwessinger B."/>
            <person name="Seyer L."/>
            <person name="Sharpe T."/>
            <person name="Silvar C."/>
            <person name="Song J."/>
            <person name="Studholme D.J."/>
            <person name="Sykes S."/>
            <person name="Thines M."/>
            <person name="van de Vondervoort P.J."/>
            <person name="Phuntumart V."/>
            <person name="Wawra S."/>
            <person name="Weide R."/>
            <person name="Win J."/>
            <person name="Young C."/>
            <person name="Zhou S."/>
            <person name="Fry W."/>
            <person name="Meyers B.C."/>
            <person name="van West P."/>
            <person name="Ristaino J."/>
            <person name="Govers F."/>
            <person name="Birch P.R."/>
            <person name="Whisson S.C."/>
            <person name="Judelson H.S."/>
            <person name="Nusbaum C."/>
        </authorList>
    </citation>
    <scope>NUCLEOTIDE SEQUENCE [LARGE SCALE GENOMIC DNA]</scope>
    <source>
        <strain evidence="14">T30-4</strain>
    </source>
</reference>
<comment type="similarity">
    <text evidence="2">Belongs to the ABC transporter superfamily. ABCA family.</text>
</comment>
<evidence type="ECO:0000313" key="14">
    <source>
        <dbReference type="Proteomes" id="UP000006643"/>
    </source>
</evidence>
<dbReference type="Gene3D" id="3.40.50.300">
    <property type="entry name" value="P-loop containing nucleotide triphosphate hydrolases"/>
    <property type="match status" value="2"/>
</dbReference>
<feature type="transmembrane region" description="Helical" evidence="11">
    <location>
        <begin position="1322"/>
        <end position="1343"/>
    </location>
</feature>
<feature type="domain" description="ABC transporter" evidence="12">
    <location>
        <begin position="1514"/>
        <end position="1748"/>
    </location>
</feature>
<feature type="compositionally biased region" description="Polar residues" evidence="10">
    <location>
        <begin position="1896"/>
        <end position="1907"/>
    </location>
</feature>
<dbReference type="HOGENOM" id="CLU_000604_19_1_1"/>
<dbReference type="InterPro" id="IPR003593">
    <property type="entry name" value="AAA+_ATPase"/>
</dbReference>
<feature type="transmembrane region" description="Helical" evidence="11">
    <location>
        <begin position="1073"/>
        <end position="1092"/>
    </location>
</feature>
<dbReference type="PANTHER" id="PTHR19229:SF36">
    <property type="entry name" value="ATP-BINDING CASSETTE SUB-FAMILY A MEMBER 2"/>
    <property type="match status" value="1"/>
</dbReference>
<dbReference type="InterPro" id="IPR026082">
    <property type="entry name" value="ABCA"/>
</dbReference>
<dbReference type="CDD" id="cd03263">
    <property type="entry name" value="ABC_subfamily_A"/>
    <property type="match status" value="2"/>
</dbReference>
<dbReference type="SUPFAM" id="SSF52540">
    <property type="entry name" value="P-loop containing nucleoside triphosphate hydrolases"/>
    <property type="match status" value="2"/>
</dbReference>
<organism evidence="13 14">
    <name type="scientific">Phytophthora infestans (strain T30-4)</name>
    <name type="common">Potato late blight agent</name>
    <dbReference type="NCBI Taxonomy" id="403677"/>
    <lineage>
        <taxon>Eukaryota</taxon>
        <taxon>Sar</taxon>
        <taxon>Stramenopiles</taxon>
        <taxon>Oomycota</taxon>
        <taxon>Peronosporomycetes</taxon>
        <taxon>Peronosporales</taxon>
        <taxon>Peronosporaceae</taxon>
        <taxon>Phytophthora</taxon>
    </lineage>
</organism>
<sequence length="1919" mass="212479">MDQPLTVNAPAPSAKRSNLRFVPTLLRKNWLLKRKHPVALLFEVLTPVLFIVVMDLVRTTSSDDTVPAGFTTDTTSYNLFNPSGWSLVGSYATPKLATPETTLSGLLLHLAYKSFDFGRLMKTFTSNNRSICEREMAVGGRVSLNTSSPYALPSECEGRVSPYKVAIAPDTDFTRNYFYETMKMWYPTVVINDSSSNSSLVIPSFEDSTVFFATEEALEQYVESSDYAKTETQPRIFGAIVFTDYPTAIGQPATIEYSLRLNSTYVGDSETDRYIPQTVDGDGASLWDSVSRKLETTDYQQYTTNGFMTLQTLVARFVNCLPDWDDTTKTTTGACQITAVSTDDLDARLLETVVNDPATKTTGVLFTNLVGASSPLTSNVANDTREVLLTPLRQAPQPYLGSLTTPLPIDSFASSSFYDAVTDAFPIFFILTYLFPLSKILVGLMSERETRSRELMKILGVKESSIVISWYLTYVIILFVSCVLQTLAAIAKLFPNTNVVLLFLFFFLFSMSVLGFAFMISSMFSKSRTGVYVGFILFVIMYGVSGAYNDSSSESSKNVACILSPVGLVFGVNSLSAAETSQVGISFSTASQRINDFRFSTALWYFAFDTILYTLLGLYFEKVIPKEYGMPEKWYFPLSPSYWRKSRKFVTITNENGSSVQLDVNPNIESVSADLLDQERAGEALCVQGLRKVFPVHGGEKEAVKGLHLNMYAGQITCLLTGNGAGKTTLISMLTGVTPPFAGDATFHGLSIHDDMDEIRESLGICFQHDVLYPELSVQDHLEFYARIKGYTGETLADEVAAKIREVGLVDKKTTSSSALSGGMKRKLSVAISLLGDSSLVFLDELTSGMDPYSRRSTWEILMNNRQRRVMVLTTHFMDEADILGDRIAIMAEGELRCCGSALYLKNQFGVGYNLTIVKEEHCDDAKVIDFVSRHIPSSRVLSNVGTEIAFQLPLDSSSHFPTMFRHMDENLNKLQILSYGISVTTMEEVFIKVAEASDEDQQHTLQNRVKQHGMTSQESIPIVGDKPADGHYHGLERTGSSLALTRSRSIFVTQTVAMIQKRFRMAKRDKKLFVVGLLLPVAWLVFGLSILKAAGLTNNDPFIALNLSGLEDEEGQVLAPSYCEQSSGSWCDTALGSDYYSGASIVRLSQEEIGNPPYPTDSPTVFDVAYNDPTINATDATGYQLKVSQEIYNRAFEKGISDQFGGYLIRADEDNKVFGYNVLTNTTLTHGSVVFKAFMDQSLYRLMATQLDSSIRASDVSLTVNNHPLPLTAENTALFTAYISFTSVLFIVIAFAYYPASIVHQQLVSGVGINSFWIANYLWDFTVFLVPAAIALVLIQAYDLATLTGSSSCVSCDSSTFLAVITYMILINFILGLALMIVSFVMQVFESTESADKALQFIWRFSPLFCLGRGLLNLTIIEITRTGGAEADTEISKDPFALENTGYEIIYLVVDAVLYYAIAVGIDYAMTFPKIKSAMAKDPEIPVEHREIDDDVRDEVDRVLMGGADSDTIKLQNLRKVYRRGVTVAVQGLSFGLKQGECFSFLGINGAGKTTTMKMLTGDIVPTSGNATLSGYDILTQQVQVRRQIGYCPQNDALIDLLTVREHLELFAKIKGVPNSDLDLVVREKMEQLNLTAFEDKLAGSLSGGNKRKLSVAIAMIGSPRILFLDEPSTGMDPVSRRFMWDVISEISTYNKESTVVLTTHSMEECEALVQHLKNRFGDGLMFDAKLQTPTAESVTELVLRHCDAVDSRIEEGELAETCRLFGNATWTQKVVNTHPTGHTIANLIKRDGYVLANSFAAWWITETRFENVLAFLQENFGSVELLERQHDSCWFKIHDQSADANSLRLSNVFELVENAKSRLSIREYSVSQTTLEQIFNAFASQQDVDEPVLTTPTNSPSNSGDTRPGLVSRILHR</sequence>
<keyword evidence="9 11" id="KW-0472">Membrane</keyword>
<dbReference type="Pfam" id="PF00005">
    <property type="entry name" value="ABC_tran"/>
    <property type="match status" value="2"/>
</dbReference>
<dbReference type="InterPro" id="IPR003439">
    <property type="entry name" value="ABC_transporter-like_ATP-bd"/>
</dbReference>
<dbReference type="OMA" id="AWQDYIS"/>
<dbReference type="PROSITE" id="PS00211">
    <property type="entry name" value="ABC_TRANSPORTER_1"/>
    <property type="match status" value="2"/>
</dbReference>
<dbReference type="InterPro" id="IPR013525">
    <property type="entry name" value="ABC2_TM"/>
</dbReference>
<dbReference type="InParanoid" id="D0NVP9"/>
<feature type="transmembrane region" description="Helical" evidence="11">
    <location>
        <begin position="499"/>
        <end position="518"/>
    </location>
</feature>
<dbReference type="GO" id="GO:0016020">
    <property type="term" value="C:membrane"/>
    <property type="evidence" value="ECO:0007669"/>
    <property type="project" value="UniProtKB-SubCell"/>
</dbReference>
<feature type="region of interest" description="Disordered" evidence="10">
    <location>
        <begin position="1892"/>
        <end position="1919"/>
    </location>
</feature>
<dbReference type="OrthoDB" id="10255969at2759"/>
<dbReference type="GO" id="GO:0005524">
    <property type="term" value="F:ATP binding"/>
    <property type="evidence" value="ECO:0007669"/>
    <property type="project" value="UniProtKB-KW"/>
</dbReference>
<feature type="domain" description="ABC transporter" evidence="12">
    <location>
        <begin position="685"/>
        <end position="918"/>
    </location>
</feature>
<feature type="transmembrane region" description="Helical" evidence="11">
    <location>
        <begin position="424"/>
        <end position="445"/>
    </location>
</feature>
<dbReference type="Proteomes" id="UP000006643">
    <property type="component" value="Unassembled WGS sequence"/>
</dbReference>
<keyword evidence="3" id="KW-0813">Transport</keyword>